<proteinExistence type="predicted"/>
<gene>
    <name evidence="1" type="ORF">LHGZ1_1792</name>
</gene>
<name>A0A248LKC6_9NEIS</name>
<evidence type="ECO:0000313" key="1">
    <source>
        <dbReference type="EMBL" id="ASJ24623.1"/>
    </source>
</evidence>
<dbReference type="EMBL" id="CP022115">
    <property type="protein sequence ID" value="ASJ24623.1"/>
    <property type="molecule type" value="Genomic_DNA"/>
</dbReference>
<reference evidence="2" key="1">
    <citation type="submission" date="2017-06" db="EMBL/GenBank/DDBJ databases">
        <title>Whole genome sequence of Laribacter hongkongensis LHGZ1.</title>
        <authorList>
            <person name="Chen D."/>
            <person name="Wu H."/>
            <person name="Chen J."/>
        </authorList>
    </citation>
    <scope>NUCLEOTIDE SEQUENCE [LARGE SCALE GENOMIC DNA]</scope>
    <source>
        <strain evidence="2">LHGZ1</strain>
    </source>
</reference>
<accession>A0A248LKC6</accession>
<organism evidence="1 2">
    <name type="scientific">Laribacter hongkongensis</name>
    <dbReference type="NCBI Taxonomy" id="168471"/>
    <lineage>
        <taxon>Bacteria</taxon>
        <taxon>Pseudomonadati</taxon>
        <taxon>Pseudomonadota</taxon>
        <taxon>Betaproteobacteria</taxon>
        <taxon>Neisseriales</taxon>
        <taxon>Aquaspirillaceae</taxon>
        <taxon>Laribacter</taxon>
    </lineage>
</organism>
<sequence length="48" mass="5059">MPGKKKVQVAGLFGACASAGTDPAVDCDESTCLTGCLPFPGLWRFWLL</sequence>
<dbReference type="Proteomes" id="UP000197424">
    <property type="component" value="Chromosome"/>
</dbReference>
<dbReference type="AlphaFoldDB" id="A0A248LKC6"/>
<evidence type="ECO:0000313" key="2">
    <source>
        <dbReference type="Proteomes" id="UP000197424"/>
    </source>
</evidence>
<protein>
    <submittedName>
        <fullName evidence="1">Uncharacterized protein</fullName>
    </submittedName>
</protein>